<evidence type="ECO:0000256" key="7">
    <source>
        <dbReference type="ARBA" id="ARBA00022840"/>
    </source>
</evidence>
<evidence type="ECO:0000256" key="2">
    <source>
        <dbReference type="ARBA" id="ARBA00012438"/>
    </source>
</evidence>
<dbReference type="EC" id="2.7.13.3" evidence="2"/>
<reference evidence="13" key="5">
    <citation type="submission" date="2023-08" db="EMBL/GenBank/DDBJ databases">
        <title>Mucin Metabolism Genes Underlie the Key Renovations of Bacteroides xylanisolvens Genomes in Captive Great Apes.</title>
        <authorList>
            <person name="Nishida A.H."/>
        </authorList>
    </citation>
    <scope>NUCLEOTIDE SEQUENCE</scope>
    <source>
        <strain evidence="13">P19.10B</strain>
    </source>
</reference>
<dbReference type="InterPro" id="IPR005467">
    <property type="entry name" value="His_kinase_dom"/>
</dbReference>
<dbReference type="PRINTS" id="PR00344">
    <property type="entry name" value="BCTRLSENSOR"/>
</dbReference>
<feature type="coiled-coil region" evidence="9">
    <location>
        <begin position="502"/>
        <end position="529"/>
    </location>
</feature>
<reference evidence="11" key="2">
    <citation type="journal article" date="2019" name="bioRxiv">
        <title>Acquired interbacterial defense systems protect against interspecies antagonism in the human gut microbiome.</title>
        <authorList>
            <person name="Ross B.D."/>
            <person name="Verster A.J."/>
            <person name="Radey M.C."/>
            <person name="Schmidtke D.T."/>
            <person name="Pope C.E."/>
            <person name="Hoffman L.R."/>
            <person name="Hajjar A.M."/>
            <person name="Peterson S.B."/>
            <person name="Borenstein E."/>
            <person name="Mougous J.D."/>
        </authorList>
    </citation>
    <scope>NUCLEOTIDE SEQUENCE</scope>
    <source>
        <strain evidence="11">H204</strain>
    </source>
</reference>
<reference evidence="12 15" key="3">
    <citation type="journal article" date="2019" name="Nat. Med.">
        <title>A library of human gut bacterial isolates paired with longitudinal multiomics data enables mechanistic microbiome research.</title>
        <authorList>
            <person name="Poyet M."/>
            <person name="Groussin M."/>
            <person name="Gibbons S.M."/>
            <person name="Avila-Pacheco J."/>
            <person name="Jiang X."/>
            <person name="Kearney S.M."/>
            <person name="Perrotta A.R."/>
            <person name="Berdy B."/>
            <person name="Zhao S."/>
            <person name="Lieberman T.D."/>
            <person name="Swanson P.K."/>
            <person name="Smith M."/>
            <person name="Roesemann S."/>
            <person name="Alexander J.E."/>
            <person name="Rich S.A."/>
            <person name="Livny J."/>
            <person name="Vlamakis H."/>
            <person name="Clish C."/>
            <person name="Bullock K."/>
            <person name="Deik A."/>
            <person name="Scott J."/>
            <person name="Pierce K.A."/>
            <person name="Xavier R.J."/>
            <person name="Alm E.J."/>
        </authorList>
    </citation>
    <scope>NUCLEOTIDE SEQUENCE [LARGE SCALE GENOMIC DNA]</scope>
    <source>
        <strain evidence="12 15">BIOML-A58</strain>
    </source>
</reference>
<dbReference type="RefSeq" id="WP_128859471.1">
    <property type="nucleotide sequence ID" value="NZ_CP041230.1"/>
</dbReference>
<evidence type="ECO:0000313" key="13">
    <source>
        <dbReference type="EMBL" id="MCA4524013.1"/>
    </source>
</evidence>
<keyword evidence="9" id="KW-0175">Coiled coil</keyword>
<dbReference type="AlphaFoldDB" id="A0A5N0LSM6"/>
<evidence type="ECO:0000313" key="12">
    <source>
        <dbReference type="EMBL" id="KAB6148304.1"/>
    </source>
</evidence>
<dbReference type="EMBL" id="VYQC01000008">
    <property type="protein sequence ID" value="KAA9045281.1"/>
    <property type="molecule type" value="Genomic_DNA"/>
</dbReference>
<dbReference type="Pfam" id="PF02518">
    <property type="entry name" value="HATPase_c"/>
    <property type="match status" value="1"/>
</dbReference>
<dbReference type="Proteomes" id="UP000434604">
    <property type="component" value="Unassembled WGS sequence"/>
</dbReference>
<evidence type="ECO:0000256" key="5">
    <source>
        <dbReference type="ARBA" id="ARBA00022741"/>
    </source>
</evidence>
<gene>
    <name evidence="11" type="ORF">F6S82_14510</name>
    <name evidence="12" type="ORF">GA398_08590</name>
    <name evidence="13" type="ORF">LDZ35_12430</name>
</gene>
<comment type="caution">
    <text evidence="12">The sequence shown here is derived from an EMBL/GenBank/DDBJ whole genome shotgun (WGS) entry which is preliminary data.</text>
</comment>
<keyword evidence="4" id="KW-0808">Transferase</keyword>
<dbReference type="PANTHER" id="PTHR43065:SF10">
    <property type="entry name" value="PEROXIDE STRESS-ACTIVATED HISTIDINE KINASE MAK3"/>
    <property type="match status" value="1"/>
</dbReference>
<keyword evidence="8" id="KW-0902">Two-component regulatory system</keyword>
<dbReference type="Proteomes" id="UP001197958">
    <property type="component" value="Unassembled WGS sequence"/>
</dbReference>
<evidence type="ECO:0000256" key="3">
    <source>
        <dbReference type="ARBA" id="ARBA00022553"/>
    </source>
</evidence>
<evidence type="ECO:0000313" key="15">
    <source>
        <dbReference type="Proteomes" id="UP000434604"/>
    </source>
</evidence>
<evidence type="ECO:0000259" key="10">
    <source>
        <dbReference type="PROSITE" id="PS50109"/>
    </source>
</evidence>
<dbReference type="InterPro" id="IPR003594">
    <property type="entry name" value="HATPase_dom"/>
</dbReference>
<comment type="catalytic activity">
    <reaction evidence="1">
        <text>ATP + protein L-histidine = ADP + protein N-phospho-L-histidine.</text>
        <dbReference type="EC" id="2.7.13.3"/>
    </reaction>
</comment>
<keyword evidence="7 12" id="KW-0067">ATP-binding</keyword>
<proteinExistence type="predicted"/>
<evidence type="ECO:0000313" key="11">
    <source>
        <dbReference type="EMBL" id="KAA9045281.1"/>
    </source>
</evidence>
<evidence type="ECO:0000256" key="1">
    <source>
        <dbReference type="ARBA" id="ARBA00000085"/>
    </source>
</evidence>
<name>A0A5N0LSM6_9BACE</name>
<dbReference type="Proteomes" id="UP000327007">
    <property type="component" value="Unassembled WGS sequence"/>
</dbReference>
<dbReference type="Gene3D" id="3.30.565.10">
    <property type="entry name" value="Histidine kinase-like ATPase, C-terminal domain"/>
    <property type="match status" value="2"/>
</dbReference>
<evidence type="ECO:0000256" key="4">
    <source>
        <dbReference type="ARBA" id="ARBA00022679"/>
    </source>
</evidence>
<dbReference type="InterPro" id="IPR004358">
    <property type="entry name" value="Sig_transdc_His_kin-like_C"/>
</dbReference>
<reference evidence="14" key="1">
    <citation type="journal article" date="2018" name="J. Anim. Genet.">
        <title>Acquired interbacterial defense systems protect against interspecies antagonism in the human gut microbiome.</title>
        <authorList>
            <person name="Ross B.D."/>
            <person name="Verster A.J."/>
            <person name="Radey M.C."/>
            <person name="Schmidtke D.T."/>
            <person name="Pope C.E."/>
            <person name="Hoffman L.R."/>
            <person name="Hajjar A."/>
            <person name="Peterson S.B."/>
            <person name="Borenstein E."/>
            <person name="Mougous J."/>
        </authorList>
    </citation>
    <scope>NUCLEOTIDE SEQUENCE [LARGE SCALE GENOMIC DNA]</scope>
    <source>
        <strain evidence="14">H204</strain>
    </source>
</reference>
<dbReference type="EMBL" id="WDED01000010">
    <property type="protein sequence ID" value="KAB6148304.1"/>
    <property type="molecule type" value="Genomic_DNA"/>
</dbReference>
<evidence type="ECO:0000256" key="6">
    <source>
        <dbReference type="ARBA" id="ARBA00022777"/>
    </source>
</evidence>
<dbReference type="Pfam" id="PF13589">
    <property type="entry name" value="HATPase_c_3"/>
    <property type="match status" value="1"/>
</dbReference>
<reference evidence="11" key="4">
    <citation type="submission" date="2019-09" db="EMBL/GenBank/DDBJ databases">
        <authorList>
            <person name="Ross B.D."/>
            <person name="Verster A.J."/>
            <person name="Radey M.C."/>
            <person name="Schmidtke D.T."/>
            <person name="Pope C.E."/>
            <person name="Hoffman L.R."/>
            <person name="Hajjar A.M."/>
            <person name="Peterson S.B."/>
            <person name="Borenstein E."/>
            <person name="Mougous J.D."/>
        </authorList>
    </citation>
    <scope>NUCLEOTIDE SEQUENCE</scope>
    <source>
        <strain evidence="11">H204</strain>
    </source>
</reference>
<dbReference type="PROSITE" id="PS50109">
    <property type="entry name" value="HIS_KIN"/>
    <property type="match status" value="1"/>
</dbReference>
<keyword evidence="6" id="KW-0418">Kinase</keyword>
<keyword evidence="3" id="KW-0597">Phosphoprotein</keyword>
<dbReference type="InterPro" id="IPR036890">
    <property type="entry name" value="HATPase_C_sf"/>
</dbReference>
<dbReference type="GO" id="GO:0005524">
    <property type="term" value="F:ATP binding"/>
    <property type="evidence" value="ECO:0007669"/>
    <property type="project" value="UniProtKB-KW"/>
</dbReference>
<accession>A0A5N0LSM6</accession>
<organism evidence="12 15">
    <name type="scientific">Bacteroides xylanisolvens</name>
    <dbReference type="NCBI Taxonomy" id="371601"/>
    <lineage>
        <taxon>Bacteria</taxon>
        <taxon>Pseudomonadati</taxon>
        <taxon>Bacteroidota</taxon>
        <taxon>Bacteroidia</taxon>
        <taxon>Bacteroidales</taxon>
        <taxon>Bacteroidaceae</taxon>
        <taxon>Bacteroides</taxon>
    </lineage>
</organism>
<sequence length="774" mass="88952">MSQIPFTVSARTAKLIGLENFSNAEGAIIELVKNTYDADSQYCFILFENIGTLNATIYIIDFGCGMNDTTIQNCWMTIGTDDKLFNIKSDNGRIKTGAKGIGRFALNRLGNYTTMYTVPEKSDIGYKWTVDWSYFDKPGITVSDIYASINNIDPKDVKSKIYHLIEEKKIIKEIPPFQNGTVLEITQLNDVWDIEAIKSLSANLEILVPPFNTEEFSIFLYSPFTDLKGKINKSESDDYDYKISSSYKADKDQTLIINITRNELVTSALEQEYKELFKYETMQKYPYTLEDFKHKTITIETQLNKLKGFSNIDHSLLDKIGKFHFDFYFIKNTISDNIGEDNLQKYPYKTFQSSVRKNWLKKNGGIKIFRDNFRVRPYGENGQDWLKLGERQAQSPGGAGQKLGGYRIRPNQIAGAVQISRIDNPYFQDKSSREGLQENDVFSLFSNIIIEIISFFEKDRNTIMYYLSQLYELKNPKGVARKKADALIKNDSESSDSPQEDIDSLKEGYKVATEELEEKDNELRMLRNLASTGLIISSFAHELKSLAGILSSRTNDLSTVLHQYLTEEQMKGIIKFENPFYLLEIIQKEDRNIKHWLDFALNSLRKDKRKRKKIILSTYFDLFKSTWIAAATDSNISIELHNLEENNLTSIKAHEVDLDTIFNNLLTNAFYSIKEKKDKVNRRLDIKCVVEDDLVHIIFQDTGLGLAEEYKHNPEEIFNSFESSKKDRLGKQIGTGLGLYIVKSIISEYNNSAIRIVRDIEDGFAIQITFKKAD</sequence>
<protein>
    <recommendedName>
        <fullName evidence="2">histidine kinase</fullName>
        <ecNumber evidence="2">2.7.13.3</ecNumber>
    </recommendedName>
</protein>
<feature type="domain" description="Histidine kinase" evidence="10">
    <location>
        <begin position="538"/>
        <end position="774"/>
    </location>
</feature>
<dbReference type="PANTHER" id="PTHR43065">
    <property type="entry name" value="SENSOR HISTIDINE KINASE"/>
    <property type="match status" value="1"/>
</dbReference>
<keyword evidence="5" id="KW-0547">Nucleotide-binding</keyword>
<evidence type="ECO:0000313" key="14">
    <source>
        <dbReference type="Proteomes" id="UP000327007"/>
    </source>
</evidence>
<evidence type="ECO:0000256" key="8">
    <source>
        <dbReference type="ARBA" id="ARBA00023012"/>
    </source>
</evidence>
<dbReference type="GO" id="GO:0004673">
    <property type="term" value="F:protein histidine kinase activity"/>
    <property type="evidence" value="ECO:0007669"/>
    <property type="project" value="UniProtKB-EC"/>
</dbReference>
<dbReference type="EMBL" id="JAIWWW010000026">
    <property type="protein sequence ID" value="MCA4524013.1"/>
    <property type="molecule type" value="Genomic_DNA"/>
</dbReference>
<evidence type="ECO:0000256" key="9">
    <source>
        <dbReference type="SAM" id="Coils"/>
    </source>
</evidence>
<dbReference type="SMART" id="SM00387">
    <property type="entry name" value="HATPase_c"/>
    <property type="match status" value="1"/>
</dbReference>
<dbReference type="SUPFAM" id="SSF55874">
    <property type="entry name" value="ATPase domain of HSP90 chaperone/DNA topoisomerase II/histidine kinase"/>
    <property type="match status" value="2"/>
</dbReference>
<dbReference type="GO" id="GO:0000160">
    <property type="term" value="P:phosphorelay signal transduction system"/>
    <property type="evidence" value="ECO:0007669"/>
    <property type="project" value="UniProtKB-KW"/>
</dbReference>